<feature type="compositionally biased region" description="Gly residues" evidence="1">
    <location>
        <begin position="328"/>
        <end position="349"/>
    </location>
</feature>
<dbReference type="AlphaFoldDB" id="A0AB39BCA6"/>
<keyword evidence="2" id="KW-0472">Membrane</keyword>
<feature type="transmembrane region" description="Helical" evidence="2">
    <location>
        <begin position="218"/>
        <end position="240"/>
    </location>
</feature>
<evidence type="ECO:0000256" key="1">
    <source>
        <dbReference type="SAM" id="MobiDB-lite"/>
    </source>
</evidence>
<feature type="transmembrane region" description="Helical" evidence="2">
    <location>
        <begin position="125"/>
        <end position="147"/>
    </location>
</feature>
<sequence length="805" mass="81885">MRRRDGPRPSLRRIVAAALAFEAMLLVAASLWWPVYASPSFTVMVALTVTSGIALAAVGAIRPWSAPVVLAAGMLLWLVLGVPLAVPSQAVGGVLPSGPGLLDLMATTASGWRQLLTIEPPVGDYQALLVPAYSLLMLASVLSVSIATRASHPVLALLCPAAVAVAALVFGGPEGPVPALSGALLVVVALAWLALGLPERAAAPGVSKPVRSRPPARAAIGALAGVAVVAGAVAGGVSALPAAERATARDAVTQQFDASRQSSPLAAYRAYLKAPLADSVVLDVTGARPGDRVVVARLDDYDGVVFGIGPDERFDRVAGRLPGGGLAASGGTGGSGGADGPGGAGGPGGSAAEPVEMVVEVGEYGAVWVPTVGEPRSISFGDDDRRQAALFYDSALGMPAVPDGLQAGDSYTFEAVRTPATAAGDAPALEQLGALTPAGPAAALPTETPDAVATRIAEWAPADRTAGVRLAGVVAALRSGYRSGLADGAGASAGADGFARSGHGTDRLEELLTASPMLGDDEQYAAAGALLAQAAGFPSRVVFGFVVPERSAAESSAADPADTRDPADTDVVAEVRGRDVAAWIEVDTAQAGWVPIDVTPEPRPVPDSAVDDSALAVRPPVVVPPGSAELTDPPDQAASQSDDDAAETDAAIPLALRILVVVGLAVIALAVSAAPFLAVIAVKARRRGRRRREGSARARATGAWAELTDTARDLAVEVPPASTRSQAAAALGASEAVALAVLVDTAAFAPDDPTDEEIDRLWLLSDRERNRLLAGRSPVARLRSRLSLRSVRTYHGRDRKRRDVP</sequence>
<dbReference type="InterPro" id="IPR052901">
    <property type="entry name" value="Bact_TGase-like"/>
</dbReference>
<keyword evidence="2" id="KW-0812">Transmembrane</keyword>
<feature type="region of interest" description="Disordered" evidence="1">
    <location>
        <begin position="328"/>
        <end position="352"/>
    </location>
</feature>
<organism evidence="5">
    <name type="scientific">Herbiconiux sp. A18JL235</name>
    <dbReference type="NCBI Taxonomy" id="3152363"/>
    <lineage>
        <taxon>Bacteria</taxon>
        <taxon>Bacillati</taxon>
        <taxon>Actinomycetota</taxon>
        <taxon>Actinomycetes</taxon>
        <taxon>Micrococcales</taxon>
        <taxon>Microbacteriaceae</taxon>
        <taxon>Herbiconiux</taxon>
    </lineage>
</organism>
<feature type="transmembrane region" description="Helical" evidence="2">
    <location>
        <begin position="177"/>
        <end position="197"/>
    </location>
</feature>
<feature type="transmembrane region" description="Helical" evidence="2">
    <location>
        <begin position="68"/>
        <end position="86"/>
    </location>
</feature>
<dbReference type="RefSeq" id="WP_368496418.1">
    <property type="nucleotide sequence ID" value="NZ_CP162511.1"/>
</dbReference>
<dbReference type="PANTHER" id="PTHR42736:SF1">
    <property type="entry name" value="PROTEIN-GLUTAMINE GAMMA-GLUTAMYLTRANSFERASE"/>
    <property type="match status" value="1"/>
</dbReference>
<evidence type="ECO:0000259" key="4">
    <source>
        <dbReference type="Pfam" id="PF11992"/>
    </source>
</evidence>
<dbReference type="Pfam" id="PF11992">
    <property type="entry name" value="TgpA_N"/>
    <property type="match status" value="1"/>
</dbReference>
<keyword evidence="2" id="KW-1133">Transmembrane helix</keyword>
<dbReference type="SUPFAM" id="SSF54001">
    <property type="entry name" value="Cysteine proteinases"/>
    <property type="match status" value="1"/>
</dbReference>
<feature type="transmembrane region" description="Helical" evidence="2">
    <location>
        <begin position="12"/>
        <end position="35"/>
    </location>
</feature>
<reference evidence="5" key="1">
    <citation type="submission" date="2024-05" db="EMBL/GenBank/DDBJ databases">
        <title>Herbiconiux sp. A18JL235.</title>
        <authorList>
            <person name="Zhang G."/>
        </authorList>
    </citation>
    <scope>NUCLEOTIDE SEQUENCE</scope>
    <source>
        <strain evidence="5">A18JL235</strain>
    </source>
</reference>
<dbReference type="EMBL" id="CP162511">
    <property type="protein sequence ID" value="XDI04005.1"/>
    <property type="molecule type" value="Genomic_DNA"/>
</dbReference>
<accession>A0AB39BCA6</accession>
<dbReference type="PANTHER" id="PTHR42736">
    <property type="entry name" value="PROTEIN-GLUTAMINE GAMMA-GLUTAMYLTRANSFERASE"/>
    <property type="match status" value="1"/>
</dbReference>
<name>A0AB39BCA6_9MICO</name>
<feature type="transmembrane region" description="Helical" evidence="2">
    <location>
        <begin position="41"/>
        <end position="61"/>
    </location>
</feature>
<proteinExistence type="predicted"/>
<evidence type="ECO:0000259" key="3">
    <source>
        <dbReference type="Pfam" id="PF01841"/>
    </source>
</evidence>
<evidence type="ECO:0000313" key="5">
    <source>
        <dbReference type="EMBL" id="XDI04005.1"/>
    </source>
</evidence>
<evidence type="ECO:0000256" key="2">
    <source>
        <dbReference type="SAM" id="Phobius"/>
    </source>
</evidence>
<gene>
    <name evidence="5" type="ORF">ABFY20_11680</name>
</gene>
<feature type="transmembrane region" description="Helical" evidence="2">
    <location>
        <begin position="658"/>
        <end position="682"/>
    </location>
</feature>
<feature type="region of interest" description="Disordered" evidence="1">
    <location>
        <begin position="597"/>
        <end position="645"/>
    </location>
</feature>
<dbReference type="Pfam" id="PF01841">
    <property type="entry name" value="Transglut_core"/>
    <property type="match status" value="1"/>
</dbReference>
<dbReference type="InterPro" id="IPR038765">
    <property type="entry name" value="Papain-like_cys_pep_sf"/>
</dbReference>
<dbReference type="InterPro" id="IPR021878">
    <property type="entry name" value="TgpA_N"/>
</dbReference>
<feature type="domain" description="Transglutaminase-like" evidence="3">
    <location>
        <begin position="501"/>
        <end position="597"/>
    </location>
</feature>
<dbReference type="InterPro" id="IPR002931">
    <property type="entry name" value="Transglutaminase-like"/>
</dbReference>
<feature type="transmembrane region" description="Helical" evidence="2">
    <location>
        <begin position="154"/>
        <end position="171"/>
    </location>
</feature>
<feature type="domain" description="Protein-glutamine gamma-glutamyltransferase TgpA N-terminal" evidence="4">
    <location>
        <begin position="24"/>
        <end position="421"/>
    </location>
</feature>
<protein>
    <submittedName>
        <fullName evidence="5">TransglutaminaseTgpA domain-containing protein</fullName>
    </submittedName>
</protein>